<comment type="caution">
    <text evidence="2">The sequence shown here is derived from an EMBL/GenBank/DDBJ whole genome shotgun (WGS) entry which is preliminary data.</text>
</comment>
<dbReference type="PANTHER" id="PTHR15020:SF50">
    <property type="entry name" value="UPF0659 PROTEIN YMR090W"/>
    <property type="match status" value="1"/>
</dbReference>
<dbReference type="InterPro" id="IPR016040">
    <property type="entry name" value="NAD(P)-bd_dom"/>
</dbReference>
<dbReference type="Proteomes" id="UP000650511">
    <property type="component" value="Unassembled WGS sequence"/>
</dbReference>
<name>A0A8J3AAN5_9ACTN</name>
<dbReference type="OrthoDB" id="4248066at2"/>
<reference evidence="2" key="2">
    <citation type="submission" date="2020-09" db="EMBL/GenBank/DDBJ databases">
        <authorList>
            <person name="Sun Q."/>
            <person name="Zhou Y."/>
        </authorList>
    </citation>
    <scope>NUCLEOTIDE SEQUENCE</scope>
    <source>
        <strain evidence="2">CGMCC 1.14988</strain>
    </source>
</reference>
<keyword evidence="3" id="KW-1185">Reference proteome</keyword>
<accession>A0A8J3AAN5</accession>
<evidence type="ECO:0000259" key="1">
    <source>
        <dbReference type="Pfam" id="PF13460"/>
    </source>
</evidence>
<organism evidence="2 3">
    <name type="scientific">Egicoccus halophilus</name>
    <dbReference type="NCBI Taxonomy" id="1670830"/>
    <lineage>
        <taxon>Bacteria</taxon>
        <taxon>Bacillati</taxon>
        <taxon>Actinomycetota</taxon>
        <taxon>Nitriliruptoria</taxon>
        <taxon>Egicoccales</taxon>
        <taxon>Egicoccaceae</taxon>
        <taxon>Egicoccus</taxon>
    </lineage>
</organism>
<gene>
    <name evidence="2" type="ORF">GCM10011354_20750</name>
</gene>
<proteinExistence type="predicted"/>
<evidence type="ECO:0000313" key="2">
    <source>
        <dbReference type="EMBL" id="GGI06769.1"/>
    </source>
</evidence>
<dbReference type="SUPFAM" id="SSF51735">
    <property type="entry name" value="NAD(P)-binding Rossmann-fold domains"/>
    <property type="match status" value="1"/>
</dbReference>
<dbReference type="Gene3D" id="3.40.50.720">
    <property type="entry name" value="NAD(P)-binding Rossmann-like Domain"/>
    <property type="match status" value="1"/>
</dbReference>
<dbReference type="CDD" id="cd05243">
    <property type="entry name" value="SDR_a5"/>
    <property type="match status" value="1"/>
</dbReference>
<dbReference type="AlphaFoldDB" id="A0A8J3AAN5"/>
<evidence type="ECO:0000313" key="3">
    <source>
        <dbReference type="Proteomes" id="UP000650511"/>
    </source>
</evidence>
<dbReference type="PANTHER" id="PTHR15020">
    <property type="entry name" value="FLAVIN REDUCTASE-RELATED"/>
    <property type="match status" value="1"/>
</dbReference>
<reference evidence="2" key="1">
    <citation type="journal article" date="2014" name="Int. J. Syst. Evol. Microbiol.">
        <title>Complete genome sequence of Corynebacterium casei LMG S-19264T (=DSM 44701T), isolated from a smear-ripened cheese.</title>
        <authorList>
            <consortium name="US DOE Joint Genome Institute (JGI-PGF)"/>
            <person name="Walter F."/>
            <person name="Albersmeier A."/>
            <person name="Kalinowski J."/>
            <person name="Ruckert C."/>
        </authorList>
    </citation>
    <scope>NUCLEOTIDE SEQUENCE</scope>
    <source>
        <strain evidence="2">CGMCC 1.14988</strain>
    </source>
</reference>
<dbReference type="InterPro" id="IPR036291">
    <property type="entry name" value="NAD(P)-bd_dom_sf"/>
</dbReference>
<dbReference type="RefSeq" id="WP_130649082.1">
    <property type="nucleotide sequence ID" value="NZ_BMHA01000007.1"/>
</dbReference>
<feature type="domain" description="NAD(P)-binding" evidence="1">
    <location>
        <begin position="7"/>
        <end position="190"/>
    </location>
</feature>
<dbReference type="EMBL" id="BMHA01000007">
    <property type="protein sequence ID" value="GGI06769.1"/>
    <property type="molecule type" value="Genomic_DNA"/>
</dbReference>
<protein>
    <submittedName>
        <fullName evidence="2">NAD-dependent dehydratase</fullName>
    </submittedName>
</protein>
<dbReference type="Pfam" id="PF13460">
    <property type="entry name" value="NAD_binding_10"/>
    <property type="match status" value="1"/>
</dbReference>
<sequence>MRVAIAGGNGTIARHLARILTQNGDEVRSIVRRTEQFEQIREHGAEPVLCDLEEADAEALAEAVGQVDAVVFAAGAGPGSGPERKETVDHGGAVKLIEAARLAGVSRYVIVSSIGADADHQGEEVFDVYLRAKGRADEALAASGLDHTIVRPVGLTDEPGTGRVTLEASPGAEIPREDVAATIAVCLAEPATIGQRFDLAGGDTPISEALAG</sequence>